<evidence type="ECO:0000256" key="6">
    <source>
        <dbReference type="ARBA" id="ARBA00022989"/>
    </source>
</evidence>
<dbReference type="Pfam" id="PF01545">
    <property type="entry name" value="Cation_efflux"/>
    <property type="match status" value="1"/>
</dbReference>
<feature type="transmembrane region" description="Helical" evidence="10">
    <location>
        <begin position="65"/>
        <end position="85"/>
    </location>
</feature>
<feature type="transmembrane region" description="Helical" evidence="10">
    <location>
        <begin position="36"/>
        <end position="59"/>
    </location>
</feature>
<evidence type="ECO:0000256" key="9">
    <source>
        <dbReference type="SAM" id="MobiDB-lite"/>
    </source>
</evidence>
<keyword evidence="8 10" id="KW-0472">Membrane</keyword>
<dbReference type="EMBL" id="JAKNCT010000003">
    <property type="protein sequence ID" value="MCG5030523.1"/>
    <property type="molecule type" value="Genomic_DNA"/>
</dbReference>
<evidence type="ECO:0000256" key="8">
    <source>
        <dbReference type="ARBA" id="ARBA00023136"/>
    </source>
</evidence>
<evidence type="ECO:0000256" key="1">
    <source>
        <dbReference type="ARBA" id="ARBA00004141"/>
    </source>
</evidence>
<comment type="subcellular location">
    <subcellularLocation>
        <location evidence="1">Membrane</location>
        <topology evidence="1">Multi-pass membrane protein</topology>
    </subcellularLocation>
</comment>
<dbReference type="Pfam" id="PF16916">
    <property type="entry name" value="ZT_dimer"/>
    <property type="match status" value="1"/>
</dbReference>
<feature type="transmembrane region" description="Helical" evidence="10">
    <location>
        <begin position="106"/>
        <end position="125"/>
    </location>
</feature>
<feature type="transmembrane region" description="Helical" evidence="10">
    <location>
        <begin position="137"/>
        <end position="160"/>
    </location>
</feature>
<evidence type="ECO:0000256" key="2">
    <source>
        <dbReference type="ARBA" id="ARBA00008873"/>
    </source>
</evidence>
<dbReference type="Proteomes" id="UP001297600">
    <property type="component" value="Unassembled WGS sequence"/>
</dbReference>
<protein>
    <submittedName>
        <fullName evidence="13">Cation diffusion facilitator family transporter</fullName>
    </submittedName>
</protein>
<dbReference type="RefSeq" id="WP_237978177.1">
    <property type="nucleotide sequence ID" value="NZ_JAKNCT010000003.1"/>
</dbReference>
<evidence type="ECO:0000313" key="13">
    <source>
        <dbReference type="EMBL" id="MCG5030523.1"/>
    </source>
</evidence>
<dbReference type="Gene3D" id="1.20.1510.10">
    <property type="entry name" value="Cation efflux protein transmembrane domain"/>
    <property type="match status" value="1"/>
</dbReference>
<feature type="domain" description="Cation efflux protein cytoplasmic" evidence="12">
    <location>
        <begin position="233"/>
        <end position="306"/>
    </location>
</feature>
<keyword evidence="3" id="KW-0813">Transport</keyword>
<evidence type="ECO:0000256" key="4">
    <source>
        <dbReference type="ARBA" id="ARBA00022692"/>
    </source>
</evidence>
<dbReference type="InterPro" id="IPR027470">
    <property type="entry name" value="Cation_efflux_CTD"/>
</dbReference>
<dbReference type="PANTHER" id="PTHR11562:SF17">
    <property type="entry name" value="RE54080P-RELATED"/>
    <property type="match status" value="1"/>
</dbReference>
<feature type="transmembrane region" description="Helical" evidence="10">
    <location>
        <begin position="172"/>
        <end position="194"/>
    </location>
</feature>
<sequence>MTERTPYQVSRRQVEPYSSHEQGDSSYNHCSTKVRVSVLGTAIALTLGFSAIELTVGLIGNSLALVGDAGHMVTDSMSLLFALIANIFSRKGADEDHSFGHGRLEALAAFVNGLLMAAVICWILREAVGRILTPEPVSGGSVMLVAAIGLAVNMGVAWSLSRDRKNMNTRAALVHVLGDLLGSLAAISAGFIIWMGGPTIVDPLLSLFVAVLLVKATYGVLRESTRVLLDAVPEGIEYEAVGDTIAAVPGVRAVHDLHVWTMAPGHAAVQAHVHVSGPAEWPGVLEGVRLALFKRFGIDHVTIQPEWDAGQKR</sequence>
<evidence type="ECO:0000313" key="14">
    <source>
        <dbReference type="Proteomes" id="UP001297600"/>
    </source>
</evidence>
<keyword evidence="4 10" id="KW-0812">Transmembrane</keyword>
<evidence type="ECO:0000256" key="10">
    <source>
        <dbReference type="SAM" id="Phobius"/>
    </source>
</evidence>
<feature type="transmembrane region" description="Helical" evidence="10">
    <location>
        <begin position="200"/>
        <end position="221"/>
    </location>
</feature>
<feature type="domain" description="Cation efflux protein transmembrane" evidence="11">
    <location>
        <begin position="42"/>
        <end position="229"/>
    </location>
</feature>
<reference evidence="13 14" key="1">
    <citation type="submission" date="2022-02" db="EMBL/GenBank/DDBJ databases">
        <title>Mesosutterella porci, a novel member of the family Sutterellaceae from pig feces.</title>
        <authorList>
            <person name="Wylensek D."/>
            <person name="Clavel T."/>
        </authorList>
    </citation>
    <scope>NUCLEOTIDE SEQUENCE [LARGE SCALE GENOMIC DNA]</scope>
    <source>
        <strain evidence="14">oilRF-744-wt-GAM-9</strain>
    </source>
</reference>
<dbReference type="SUPFAM" id="SSF160240">
    <property type="entry name" value="Cation efflux protein cytoplasmic domain-like"/>
    <property type="match status" value="1"/>
</dbReference>
<dbReference type="InterPro" id="IPR002524">
    <property type="entry name" value="Cation_efflux"/>
</dbReference>
<proteinExistence type="inferred from homology"/>
<evidence type="ECO:0000256" key="3">
    <source>
        <dbReference type="ARBA" id="ARBA00022448"/>
    </source>
</evidence>
<evidence type="ECO:0000256" key="5">
    <source>
        <dbReference type="ARBA" id="ARBA00022906"/>
    </source>
</evidence>
<organism evidence="13 14">
    <name type="scientific">Mesosutterella porci</name>
    <dbReference type="NCBI Taxonomy" id="2915351"/>
    <lineage>
        <taxon>Bacteria</taxon>
        <taxon>Pseudomonadati</taxon>
        <taxon>Pseudomonadota</taxon>
        <taxon>Betaproteobacteria</taxon>
        <taxon>Burkholderiales</taxon>
        <taxon>Sutterellaceae</taxon>
        <taxon>Mesosutterella</taxon>
    </lineage>
</organism>
<keyword evidence="14" id="KW-1185">Reference proteome</keyword>
<keyword evidence="7" id="KW-0406">Ion transport</keyword>
<dbReference type="InterPro" id="IPR036837">
    <property type="entry name" value="Cation_efflux_CTD_sf"/>
</dbReference>
<comment type="similarity">
    <text evidence="2">Belongs to the cation diffusion facilitator (CDF) transporter (TC 2.A.4) family. SLC30A subfamily.</text>
</comment>
<name>A0ABS9MPI2_9BURK</name>
<feature type="region of interest" description="Disordered" evidence="9">
    <location>
        <begin position="1"/>
        <end position="26"/>
    </location>
</feature>
<dbReference type="NCBIfam" id="TIGR01297">
    <property type="entry name" value="CDF"/>
    <property type="match status" value="1"/>
</dbReference>
<evidence type="ECO:0000259" key="11">
    <source>
        <dbReference type="Pfam" id="PF01545"/>
    </source>
</evidence>
<comment type="caution">
    <text evidence="13">The sequence shown here is derived from an EMBL/GenBank/DDBJ whole genome shotgun (WGS) entry which is preliminary data.</text>
</comment>
<keyword evidence="6 10" id="KW-1133">Transmembrane helix</keyword>
<dbReference type="PANTHER" id="PTHR11562">
    <property type="entry name" value="CATION EFFLUX PROTEIN/ ZINC TRANSPORTER"/>
    <property type="match status" value="1"/>
</dbReference>
<accession>A0ABS9MPI2</accession>
<gene>
    <name evidence="13" type="ORF">MAF45_03565</name>
</gene>
<dbReference type="SUPFAM" id="SSF161111">
    <property type="entry name" value="Cation efflux protein transmembrane domain-like"/>
    <property type="match status" value="1"/>
</dbReference>
<feature type="compositionally biased region" description="Polar residues" evidence="9">
    <location>
        <begin position="1"/>
        <end position="11"/>
    </location>
</feature>
<dbReference type="InterPro" id="IPR058533">
    <property type="entry name" value="Cation_efflux_TM"/>
</dbReference>
<dbReference type="InterPro" id="IPR027469">
    <property type="entry name" value="Cation_efflux_TMD_sf"/>
</dbReference>
<evidence type="ECO:0000259" key="12">
    <source>
        <dbReference type="Pfam" id="PF16916"/>
    </source>
</evidence>
<keyword evidence="5" id="KW-0864">Zinc transport</keyword>
<evidence type="ECO:0000256" key="7">
    <source>
        <dbReference type="ARBA" id="ARBA00023065"/>
    </source>
</evidence>
<keyword evidence="5" id="KW-0862">Zinc</keyword>
<dbReference type="InterPro" id="IPR050681">
    <property type="entry name" value="CDF/SLC30A"/>
</dbReference>